<evidence type="ECO:0000256" key="1">
    <source>
        <dbReference type="ARBA" id="ARBA00001933"/>
    </source>
</evidence>
<proteinExistence type="inferred from homology"/>
<evidence type="ECO:0000313" key="7">
    <source>
        <dbReference type="EMBL" id="ANE50204.1"/>
    </source>
</evidence>
<gene>
    <name evidence="7" type="ORF">SY85_06495</name>
</gene>
<name>A0A172TTK1_9BACT</name>
<dbReference type="SUPFAM" id="SSF53686">
    <property type="entry name" value="Tryptophan synthase beta subunit-like PLP-dependent enzymes"/>
    <property type="match status" value="1"/>
</dbReference>
<protein>
    <recommendedName>
        <fullName evidence="6">Tryptophan synthase beta chain-like PALP domain-containing protein</fullName>
    </recommendedName>
</protein>
<dbReference type="InterPro" id="IPR036052">
    <property type="entry name" value="TrpB-like_PALP_sf"/>
</dbReference>
<dbReference type="PANTHER" id="PTHR43780:SF2">
    <property type="entry name" value="1-AMINOCYCLOPROPANE-1-CARBOXYLATE DEAMINASE-RELATED"/>
    <property type="match status" value="1"/>
</dbReference>
<keyword evidence="8" id="KW-1185">Reference proteome</keyword>
<evidence type="ECO:0000256" key="3">
    <source>
        <dbReference type="ARBA" id="ARBA00022898"/>
    </source>
</evidence>
<dbReference type="PANTHER" id="PTHR43780">
    <property type="entry name" value="1-AMINOCYCLOPROPANE-1-CARBOXYLATE DEAMINASE-RELATED"/>
    <property type="match status" value="1"/>
</dbReference>
<dbReference type="KEGG" id="fla:SY85_06495"/>
<feature type="modified residue" description="N6-(pyridoxal phosphate)lysine" evidence="5">
    <location>
        <position position="41"/>
    </location>
</feature>
<dbReference type="AlphaFoldDB" id="A0A172TTK1"/>
<comment type="cofactor">
    <cofactor evidence="1">
        <name>pyridoxal 5'-phosphate</name>
        <dbReference type="ChEBI" id="CHEBI:597326"/>
    </cofactor>
</comment>
<keyword evidence="3 5" id="KW-0663">Pyridoxal phosphate</keyword>
<dbReference type="Pfam" id="PF00291">
    <property type="entry name" value="PALP"/>
    <property type="match status" value="1"/>
</dbReference>
<dbReference type="PATRIC" id="fig|1492898.3.peg.1405"/>
<dbReference type="GO" id="GO:0019148">
    <property type="term" value="F:D-cysteine desulfhydrase activity"/>
    <property type="evidence" value="ECO:0007669"/>
    <property type="project" value="TreeGrafter"/>
</dbReference>
<sequence length="300" mass="33378">MHFLSFPSISVQSLKNLYQPFGVNVDVLRLDQIHPLVSGNKWFKLKEYVKQAQEQNKKQLLTFGGAFSNHIVATAAAAKELGLQAIGIIRGERSQQLSHTLQEAEALEMDLYFVSREMYKLKEIPPVVFEHYEGHDMLVVHEGGYGTAGSMGAATILDHCDQRKYSHFITAVGTGTTLSGLVRAANIGQKIIGISVLKNAFSLIEEINALLPQPLQNRYTLLHDFHFRGYAKSTPELIAFMNQWYAATTIPLDFVYTGKAFFAADQLIKEGYFAEGSNILLIHSGGLQGNRSLPKDSLIF</sequence>
<evidence type="ECO:0000256" key="5">
    <source>
        <dbReference type="PIRSR" id="PIRSR006278-2"/>
    </source>
</evidence>
<dbReference type="InterPro" id="IPR027278">
    <property type="entry name" value="ACCD_DCysDesulf"/>
</dbReference>
<reference evidence="8" key="1">
    <citation type="submission" date="2015-01" db="EMBL/GenBank/DDBJ databases">
        <title>Flavisolibacter sp./LCS9/ whole genome sequencing.</title>
        <authorList>
            <person name="Kim M.K."/>
            <person name="Srinivasan S."/>
            <person name="Lee J.-J."/>
        </authorList>
    </citation>
    <scope>NUCLEOTIDE SEQUENCE [LARGE SCALE GENOMIC DNA]</scope>
    <source>
        <strain evidence="8">LCS9</strain>
    </source>
</reference>
<comment type="similarity">
    <text evidence="2">Belongs to the ACC deaminase/D-cysteine desulfhydrase family.</text>
</comment>
<dbReference type="STRING" id="1492898.SY85_06495"/>
<organism evidence="7 8">
    <name type="scientific">Flavisolibacter tropicus</name>
    <dbReference type="NCBI Taxonomy" id="1492898"/>
    <lineage>
        <taxon>Bacteria</taxon>
        <taxon>Pseudomonadati</taxon>
        <taxon>Bacteroidota</taxon>
        <taxon>Chitinophagia</taxon>
        <taxon>Chitinophagales</taxon>
        <taxon>Chitinophagaceae</taxon>
        <taxon>Flavisolibacter</taxon>
    </lineage>
</organism>
<accession>A0A172TTK1</accession>
<dbReference type="RefSeq" id="WP_066402625.1">
    <property type="nucleotide sequence ID" value="NZ_CP011390.1"/>
</dbReference>
<dbReference type="PIRSF" id="PIRSF006278">
    <property type="entry name" value="ACCD_DCysDesulf"/>
    <property type="match status" value="1"/>
</dbReference>
<dbReference type="OrthoDB" id="9801249at2"/>
<evidence type="ECO:0000259" key="6">
    <source>
        <dbReference type="Pfam" id="PF00291"/>
    </source>
</evidence>
<evidence type="ECO:0000256" key="4">
    <source>
        <dbReference type="PIRSR" id="PIRSR006278-1"/>
    </source>
</evidence>
<evidence type="ECO:0000313" key="8">
    <source>
        <dbReference type="Proteomes" id="UP000077177"/>
    </source>
</evidence>
<reference evidence="7 8" key="2">
    <citation type="journal article" date="2016" name="Int. J. Syst. Evol. Microbiol.">
        <title>Flavisolibacter tropicus sp. nov., isolated from tropical soil.</title>
        <authorList>
            <person name="Lee J.J."/>
            <person name="Kang M.S."/>
            <person name="Kim G.S."/>
            <person name="Lee C.S."/>
            <person name="Lim S."/>
            <person name="Lee J."/>
            <person name="Roh S.H."/>
            <person name="Kang H."/>
            <person name="Ha J.M."/>
            <person name="Bae S."/>
            <person name="Jung H.Y."/>
            <person name="Kim M.K."/>
        </authorList>
    </citation>
    <scope>NUCLEOTIDE SEQUENCE [LARGE SCALE GENOMIC DNA]</scope>
    <source>
        <strain evidence="7 8">LCS9</strain>
    </source>
</reference>
<dbReference type="Proteomes" id="UP000077177">
    <property type="component" value="Chromosome"/>
</dbReference>
<feature type="active site" description="Nucleophile" evidence="4">
    <location>
        <position position="68"/>
    </location>
</feature>
<dbReference type="EMBL" id="CP011390">
    <property type="protein sequence ID" value="ANE50204.1"/>
    <property type="molecule type" value="Genomic_DNA"/>
</dbReference>
<dbReference type="InterPro" id="IPR001926">
    <property type="entry name" value="TrpB-like_PALP"/>
</dbReference>
<dbReference type="Gene3D" id="3.40.50.1100">
    <property type="match status" value="2"/>
</dbReference>
<evidence type="ECO:0000256" key="2">
    <source>
        <dbReference type="ARBA" id="ARBA00008639"/>
    </source>
</evidence>
<feature type="domain" description="Tryptophan synthase beta chain-like PALP" evidence="6">
    <location>
        <begin position="13"/>
        <end position="285"/>
    </location>
</feature>